<protein>
    <recommendedName>
        <fullName evidence="2">Homoserine O-acetyltransferase</fullName>
        <shortName evidence="2">HAT</shortName>
        <ecNumber evidence="2">2.3.1.31</ecNumber>
    </recommendedName>
    <alternativeName>
        <fullName evidence="2">Homoserine transacetylase</fullName>
        <shortName evidence="2">HTA</shortName>
    </alternativeName>
</protein>
<reference evidence="5 6" key="1">
    <citation type="submission" date="2018-10" db="EMBL/GenBank/DDBJ databases">
        <title>Falsibacillus sp. genome draft.</title>
        <authorList>
            <person name="Shi S."/>
        </authorList>
    </citation>
    <scope>NUCLEOTIDE SEQUENCE [LARGE SCALE GENOMIC DNA]</scope>
    <source>
        <strain evidence="5 6">GY 10110</strain>
    </source>
</reference>
<evidence type="ECO:0000313" key="5">
    <source>
        <dbReference type="EMBL" id="RLQ91182.1"/>
    </source>
</evidence>
<dbReference type="PIRSF" id="PIRSF000443">
    <property type="entry name" value="Homoser_Ac_trans"/>
    <property type="match status" value="1"/>
</dbReference>
<dbReference type="PANTHER" id="PTHR32268:SF11">
    <property type="entry name" value="HOMOSERINE O-ACETYLTRANSFERASE"/>
    <property type="match status" value="1"/>
</dbReference>
<comment type="caution">
    <text evidence="2">Lacks conserved residue(s) required for the propagation of feature annotation.</text>
</comment>
<feature type="domain" description="AB hydrolase-1" evidence="4">
    <location>
        <begin position="44"/>
        <end position="343"/>
    </location>
</feature>
<feature type="active site" evidence="2 3">
    <location>
        <position position="308"/>
    </location>
</feature>
<comment type="catalytic activity">
    <reaction evidence="2">
        <text>L-homoserine + acetyl-CoA = O-acetyl-L-homoserine + CoA</text>
        <dbReference type="Rhea" id="RHEA:13701"/>
        <dbReference type="ChEBI" id="CHEBI:57287"/>
        <dbReference type="ChEBI" id="CHEBI:57288"/>
        <dbReference type="ChEBI" id="CHEBI:57476"/>
        <dbReference type="ChEBI" id="CHEBI:57716"/>
        <dbReference type="EC" id="2.3.1.31"/>
    </reaction>
</comment>
<organism evidence="5 6">
    <name type="scientific">Falsibacillus albus</name>
    <dbReference type="NCBI Taxonomy" id="2478915"/>
    <lineage>
        <taxon>Bacteria</taxon>
        <taxon>Bacillati</taxon>
        <taxon>Bacillota</taxon>
        <taxon>Bacilli</taxon>
        <taxon>Bacillales</taxon>
        <taxon>Bacillaceae</taxon>
        <taxon>Falsibacillus</taxon>
    </lineage>
</organism>
<accession>A0A3L7JRP9</accession>
<dbReference type="HAMAP" id="MF_00296">
    <property type="entry name" value="MetX_acyltransf"/>
    <property type="match status" value="1"/>
</dbReference>
<evidence type="ECO:0000256" key="1">
    <source>
        <dbReference type="ARBA" id="ARBA00022679"/>
    </source>
</evidence>
<dbReference type="InterPro" id="IPR029058">
    <property type="entry name" value="AB_hydrolase_fold"/>
</dbReference>
<comment type="pathway">
    <text evidence="2">Amino-acid biosynthesis; L-methionine biosynthesis via de novo pathway; O-acetyl-L-homoserine from L-homoserine: step 1/1.</text>
</comment>
<dbReference type="Proteomes" id="UP000276770">
    <property type="component" value="Unassembled WGS sequence"/>
</dbReference>
<dbReference type="UniPathway" id="UPA00051">
    <property type="reaction ID" value="UER00074"/>
</dbReference>
<keyword evidence="2" id="KW-0486">Methionine biosynthesis</keyword>
<comment type="function">
    <text evidence="2">Transfers an acetyl group from acetyl-CoA to L-homoserine, forming acetyl-L-homoserine.</text>
</comment>
<dbReference type="Pfam" id="PF00561">
    <property type="entry name" value="Abhydrolase_1"/>
    <property type="match status" value="1"/>
</dbReference>
<keyword evidence="6" id="KW-1185">Reference proteome</keyword>
<keyword evidence="1 2" id="KW-0808">Transferase</keyword>
<dbReference type="EMBL" id="RCVZ01000023">
    <property type="protein sequence ID" value="RLQ91182.1"/>
    <property type="molecule type" value="Genomic_DNA"/>
</dbReference>
<dbReference type="PANTHER" id="PTHR32268">
    <property type="entry name" value="HOMOSERINE O-ACETYLTRANSFERASE"/>
    <property type="match status" value="1"/>
</dbReference>
<dbReference type="InterPro" id="IPR000073">
    <property type="entry name" value="AB_hydrolase_1"/>
</dbReference>
<dbReference type="EC" id="2.3.1.31" evidence="2"/>
<comment type="subcellular location">
    <subcellularLocation>
        <location evidence="2">Cytoplasm</location>
    </subcellularLocation>
</comment>
<feature type="active site" evidence="2 3">
    <location>
        <position position="337"/>
    </location>
</feature>
<sequence>MELFSLDHEVESGQVSLEAIQLESGDILEDIKVAYERAGNLNRPVILVCHALTGNQHAAGKGGDPGWWSGLIGEQKTIDLQEWQVISMNVLGGCHGTTGPTSIDPRTQESYRTDFPFITIRDMAKVHHAALKELGIHQIHAAIGGSLGGMQVLELGIMYPDFVRHLFPLAVTPFLSDYGIAFNAIGRKAIINDPLWQGGNYDPSEPPRDGLSTARMVGMVTYRTSASFNDRFNRVKKEEGTTHNGKDFDVESYLHYQGEKLTKRFDANSYLYLLKAMDSHDIGRRRGGWKEVLKHIKADVTVIGYKGDLLYPPEMMKEMAEALPSASFHEVDTTYGHDGFLVEFEKWGSIIKEGLYDD</sequence>
<dbReference type="SUPFAM" id="SSF53474">
    <property type="entry name" value="alpha/beta-Hydrolases"/>
    <property type="match status" value="1"/>
</dbReference>
<dbReference type="RefSeq" id="WP_121682629.1">
    <property type="nucleotide sequence ID" value="NZ_RCVZ01000023.1"/>
</dbReference>
<evidence type="ECO:0000259" key="4">
    <source>
        <dbReference type="Pfam" id="PF00561"/>
    </source>
</evidence>
<dbReference type="GO" id="GO:0005737">
    <property type="term" value="C:cytoplasm"/>
    <property type="evidence" value="ECO:0007669"/>
    <property type="project" value="UniProtKB-SubCell"/>
</dbReference>
<dbReference type="OrthoDB" id="9800754at2"/>
<dbReference type="NCBIfam" id="NF001209">
    <property type="entry name" value="PRK00175.1"/>
    <property type="match status" value="1"/>
</dbReference>
<dbReference type="Gene3D" id="3.40.50.1820">
    <property type="entry name" value="alpha/beta hydrolase"/>
    <property type="match status" value="1"/>
</dbReference>
<feature type="binding site" evidence="2">
    <location>
        <position position="215"/>
    </location>
    <ligand>
        <name>substrate</name>
    </ligand>
</feature>
<dbReference type="GO" id="GO:0009092">
    <property type="term" value="P:homoserine metabolic process"/>
    <property type="evidence" value="ECO:0007669"/>
    <property type="project" value="TreeGrafter"/>
</dbReference>
<comment type="subunit">
    <text evidence="2">Homodimer.</text>
</comment>
<feature type="binding site" evidence="2">
    <location>
        <position position="338"/>
    </location>
    <ligand>
        <name>substrate</name>
    </ligand>
</feature>
<evidence type="ECO:0000256" key="3">
    <source>
        <dbReference type="PIRSR" id="PIRSR000443-1"/>
    </source>
</evidence>
<dbReference type="NCBIfam" id="TIGR01392">
    <property type="entry name" value="homoserO_Ac_trn"/>
    <property type="match status" value="1"/>
</dbReference>
<gene>
    <name evidence="5" type="primary">metX</name>
    <name evidence="2" type="synonym">metXA</name>
    <name evidence="5" type="ORF">D9X91_21070</name>
</gene>
<keyword evidence="2" id="KW-0028">Amino-acid biosynthesis</keyword>
<evidence type="ECO:0000256" key="2">
    <source>
        <dbReference type="HAMAP-Rule" id="MF_00296"/>
    </source>
</evidence>
<comment type="caution">
    <text evidence="5">The sequence shown here is derived from an EMBL/GenBank/DDBJ whole genome shotgun (WGS) entry which is preliminary data.</text>
</comment>
<dbReference type="AlphaFoldDB" id="A0A3L7JRP9"/>
<name>A0A3L7JRP9_9BACI</name>
<dbReference type="GO" id="GO:0009086">
    <property type="term" value="P:methionine biosynthetic process"/>
    <property type="evidence" value="ECO:0007669"/>
    <property type="project" value="UniProtKB-UniRule"/>
</dbReference>
<evidence type="ECO:0000313" key="6">
    <source>
        <dbReference type="Proteomes" id="UP000276770"/>
    </source>
</evidence>
<proteinExistence type="inferred from homology"/>
<feature type="active site" description="Nucleophile" evidence="2 3">
    <location>
        <position position="146"/>
    </location>
</feature>
<dbReference type="GO" id="GO:0004414">
    <property type="term" value="F:homoserine O-acetyltransferase activity"/>
    <property type="evidence" value="ECO:0007669"/>
    <property type="project" value="UniProtKB-UniRule"/>
</dbReference>
<keyword evidence="2" id="KW-0963">Cytoplasm</keyword>
<keyword evidence="2 5" id="KW-0012">Acyltransferase</keyword>
<comment type="similarity">
    <text evidence="2">Belongs to the AB hydrolase superfamily. MetX family.</text>
</comment>
<dbReference type="InterPro" id="IPR008220">
    <property type="entry name" value="HAT_MetX-like"/>
</dbReference>